<dbReference type="Pfam" id="PF13499">
    <property type="entry name" value="EF-hand_7"/>
    <property type="match status" value="2"/>
</dbReference>
<sequence>MISAHTQSRLANVFQSISDGEQKTEVFRQVLAEQKSFEPYASFCRLDIGKKGYLISSDLQQFLQQNQIYATLNEIQNIIFNLSSTIDGRLAYSNFAEGILPQEDRRLKQLVNLRESYYIEDGQTLPYESEWALVRVFEQEIKNLRNTENLKKILQRSLDFNKLNCFNSIDRLGLGYLDIQSIDEFMTSCDQALNEEQLVALFRKLRSSNCQITYTQFVQIISLNNEQNIQQSSPSKLSQYTPQKNDSHKKDFLYQSYLQRSASLEKSRNINNFCSQQLNQPRNRYSSTNKKQENSLYRINNNGLKESSLLQNKSPLKQNEEEQLVKALKQQIVLDRDLEDLKNQLALRRDFNIEDAFRIIDQNGRGFVSKIEFESALNKIGIFPSKNELFLFFQRYDKDNDGLLQYSEFNDLISPQNFEFAYLSKSREPLYCDPENGLFNFSTETRRIFQKLMNKIFLSEVEAEIIRQQLNIRPLFSVYNAFQAIDNLDSGFITLQNFKQILNDYGIFVCKDDLKSLVKRYDKNEDFKITYKEFINELMPKSPLKQY</sequence>
<dbReference type="PROSITE" id="PS00018">
    <property type="entry name" value="EF_HAND_1"/>
    <property type="match status" value="1"/>
</dbReference>
<dbReference type="AlphaFoldDB" id="G0QMT2"/>
<dbReference type="SMART" id="SM00054">
    <property type="entry name" value="EFh"/>
    <property type="match status" value="4"/>
</dbReference>
<dbReference type="CDD" id="cd00051">
    <property type="entry name" value="EFh"/>
    <property type="match status" value="2"/>
</dbReference>
<dbReference type="SUPFAM" id="SSF47473">
    <property type="entry name" value="EF-hand"/>
    <property type="match status" value="2"/>
</dbReference>
<keyword evidence="1" id="KW-0479">Metal-binding</keyword>
<dbReference type="eggNOG" id="KOG0027">
    <property type="taxonomic scope" value="Eukaryota"/>
</dbReference>
<keyword evidence="2" id="KW-0677">Repeat</keyword>
<dbReference type="EMBL" id="GL983437">
    <property type="protein sequence ID" value="EGR33485.1"/>
    <property type="molecule type" value="Genomic_DNA"/>
</dbReference>
<dbReference type="PROSITE" id="PS50222">
    <property type="entry name" value="EF_HAND_2"/>
    <property type="match status" value="2"/>
</dbReference>
<dbReference type="InterPro" id="IPR051581">
    <property type="entry name" value="Ca-bind"/>
</dbReference>
<dbReference type="PANTHER" id="PTHR34524">
    <property type="entry name" value="CALCYPHOSIN"/>
    <property type="match status" value="1"/>
</dbReference>
<keyword evidence="3" id="KW-0106">Calcium</keyword>
<dbReference type="GO" id="GO:0005509">
    <property type="term" value="F:calcium ion binding"/>
    <property type="evidence" value="ECO:0007669"/>
    <property type="project" value="InterPro"/>
</dbReference>
<dbReference type="STRING" id="857967.G0QMT2"/>
<evidence type="ECO:0000256" key="3">
    <source>
        <dbReference type="ARBA" id="ARBA00022837"/>
    </source>
</evidence>
<evidence type="ECO:0000256" key="2">
    <source>
        <dbReference type="ARBA" id="ARBA00022737"/>
    </source>
</evidence>
<evidence type="ECO:0000259" key="4">
    <source>
        <dbReference type="PROSITE" id="PS50222"/>
    </source>
</evidence>
<feature type="domain" description="EF-hand" evidence="4">
    <location>
        <begin position="348"/>
        <end position="383"/>
    </location>
</feature>
<keyword evidence="6" id="KW-1185">Reference proteome</keyword>
<dbReference type="InParanoid" id="G0QMT2"/>
<dbReference type="InterPro" id="IPR018247">
    <property type="entry name" value="EF_Hand_1_Ca_BS"/>
</dbReference>
<evidence type="ECO:0000313" key="6">
    <source>
        <dbReference type="Proteomes" id="UP000008983"/>
    </source>
</evidence>
<accession>G0QMT2</accession>
<dbReference type="InterPro" id="IPR011992">
    <property type="entry name" value="EF-hand-dom_pair"/>
</dbReference>
<feature type="domain" description="EF-hand" evidence="4">
    <location>
        <begin position="384"/>
        <end position="419"/>
    </location>
</feature>
<proteinExistence type="predicted"/>
<dbReference type="OMA" id="KPAKNSH"/>
<evidence type="ECO:0000313" key="5">
    <source>
        <dbReference type="EMBL" id="EGR33485.1"/>
    </source>
</evidence>
<dbReference type="OrthoDB" id="311026at2759"/>
<name>G0QMT2_ICHMU</name>
<dbReference type="Proteomes" id="UP000008983">
    <property type="component" value="Unassembled WGS sequence"/>
</dbReference>
<dbReference type="InterPro" id="IPR002048">
    <property type="entry name" value="EF_hand_dom"/>
</dbReference>
<reference evidence="5 6" key="1">
    <citation type="submission" date="2011-07" db="EMBL/GenBank/DDBJ databases">
        <authorList>
            <person name="Coyne R."/>
            <person name="Brami D."/>
            <person name="Johnson J."/>
            <person name="Hostetler J."/>
            <person name="Hannick L."/>
            <person name="Clark T."/>
            <person name="Cassidy-Hanley D."/>
            <person name="Inman J."/>
        </authorList>
    </citation>
    <scope>NUCLEOTIDE SEQUENCE [LARGE SCALE GENOMIC DNA]</scope>
    <source>
        <strain evidence="5 6">G5</strain>
    </source>
</reference>
<dbReference type="Gene3D" id="1.10.238.10">
    <property type="entry name" value="EF-hand"/>
    <property type="match status" value="3"/>
</dbReference>
<dbReference type="RefSeq" id="XP_004037471.1">
    <property type="nucleotide sequence ID" value="XM_004037423.1"/>
</dbReference>
<dbReference type="PANTHER" id="PTHR34524:SF6">
    <property type="entry name" value="CALCYPHOSINE LIKE"/>
    <property type="match status" value="1"/>
</dbReference>
<protein>
    <recommendedName>
        <fullName evidence="4">EF-hand domain-containing protein</fullName>
    </recommendedName>
</protein>
<organism evidence="5 6">
    <name type="scientific">Ichthyophthirius multifiliis</name>
    <name type="common">White spot disease agent</name>
    <name type="synonym">Ich</name>
    <dbReference type="NCBI Taxonomy" id="5932"/>
    <lineage>
        <taxon>Eukaryota</taxon>
        <taxon>Sar</taxon>
        <taxon>Alveolata</taxon>
        <taxon>Ciliophora</taxon>
        <taxon>Intramacronucleata</taxon>
        <taxon>Oligohymenophorea</taxon>
        <taxon>Hymenostomatida</taxon>
        <taxon>Ophryoglenina</taxon>
        <taxon>Ichthyophthirius</taxon>
    </lineage>
</organism>
<dbReference type="GeneID" id="14909651"/>
<gene>
    <name evidence="5" type="ORF">IMG5_051630</name>
</gene>
<evidence type="ECO:0000256" key="1">
    <source>
        <dbReference type="ARBA" id="ARBA00022723"/>
    </source>
</evidence>